<keyword evidence="1" id="KW-1133">Transmembrane helix</keyword>
<sequence length="75" mass="8930">MRNFFAFLLAFSLPTAVLIGLFALLAFVFFALSWLFIFALPVLLGVFVYFYFKKGKKKNRFIEIDFEAHRRKFKH</sequence>
<dbReference type="Proteomes" id="UP001171111">
    <property type="component" value="Unassembled WGS sequence"/>
</dbReference>
<evidence type="ECO:0008006" key="4">
    <source>
        <dbReference type="Google" id="ProtNLM"/>
    </source>
</evidence>
<feature type="transmembrane region" description="Helical" evidence="1">
    <location>
        <begin position="34"/>
        <end position="52"/>
    </location>
</feature>
<gene>
    <name evidence="2" type="ORF">Q2362_02180</name>
</gene>
<organism evidence="2 3">
    <name type="scientific">Campylobacter magnus</name>
    <dbReference type="NCBI Taxonomy" id="3026462"/>
    <lineage>
        <taxon>Bacteria</taxon>
        <taxon>Pseudomonadati</taxon>
        <taxon>Campylobacterota</taxon>
        <taxon>Epsilonproteobacteria</taxon>
        <taxon>Campylobacterales</taxon>
        <taxon>Campylobacteraceae</taxon>
        <taxon>Campylobacter</taxon>
    </lineage>
</organism>
<evidence type="ECO:0000256" key="1">
    <source>
        <dbReference type="SAM" id="Phobius"/>
    </source>
</evidence>
<evidence type="ECO:0000313" key="2">
    <source>
        <dbReference type="EMBL" id="MDO2408907.1"/>
    </source>
</evidence>
<feature type="transmembrane region" description="Helical" evidence="1">
    <location>
        <begin position="7"/>
        <end position="28"/>
    </location>
</feature>
<reference evidence="2 3" key="1">
    <citation type="submission" date="2023-06" db="EMBL/GenBank/DDBJ databases">
        <title>Campylobacter magnum sp. nov., isolated from cecal contents of domestic pigs (Sus scrofa domesticus).</title>
        <authorList>
            <person name="Papic B."/>
            <person name="Gruntar I."/>
        </authorList>
    </citation>
    <scope>NUCLEOTIDE SEQUENCE [LARGE SCALE GENOMIC DNA]</scope>
    <source>
        <strain evidence="3">34484-21</strain>
    </source>
</reference>
<dbReference type="RefSeq" id="WP_302243673.1">
    <property type="nucleotide sequence ID" value="NZ_JAULJQ010000002.1"/>
</dbReference>
<name>A0ABT8T5H5_9BACT</name>
<keyword evidence="1" id="KW-0812">Transmembrane</keyword>
<proteinExistence type="predicted"/>
<keyword evidence="3" id="KW-1185">Reference proteome</keyword>
<accession>A0ABT8T5H5</accession>
<comment type="caution">
    <text evidence="2">The sequence shown here is derived from an EMBL/GenBank/DDBJ whole genome shotgun (WGS) entry which is preliminary data.</text>
</comment>
<keyword evidence="1" id="KW-0472">Membrane</keyword>
<evidence type="ECO:0000313" key="3">
    <source>
        <dbReference type="Proteomes" id="UP001171111"/>
    </source>
</evidence>
<dbReference type="EMBL" id="JAULJQ010000002">
    <property type="protein sequence ID" value="MDO2408907.1"/>
    <property type="molecule type" value="Genomic_DNA"/>
</dbReference>
<protein>
    <recommendedName>
        <fullName evidence="4">Transformation system protein</fullName>
    </recommendedName>
</protein>